<dbReference type="GO" id="GO:0005886">
    <property type="term" value="C:plasma membrane"/>
    <property type="evidence" value="ECO:0007669"/>
    <property type="project" value="UniProtKB-SubCell"/>
</dbReference>
<dbReference type="PIRSF" id="PIRSF006483">
    <property type="entry name" value="Membrane_protein_YitT"/>
    <property type="match status" value="1"/>
</dbReference>
<dbReference type="InterPro" id="IPR051461">
    <property type="entry name" value="UPF0750_membrane"/>
</dbReference>
<evidence type="ECO:0000256" key="4">
    <source>
        <dbReference type="ARBA" id="ARBA00022989"/>
    </source>
</evidence>
<dbReference type="Gene3D" id="3.30.70.120">
    <property type="match status" value="1"/>
</dbReference>
<dbReference type="Pfam" id="PF10035">
    <property type="entry name" value="DUF2179"/>
    <property type="match status" value="1"/>
</dbReference>
<keyword evidence="5 6" id="KW-0472">Membrane</keyword>
<dbReference type="Pfam" id="PF02588">
    <property type="entry name" value="YitT_membrane"/>
    <property type="match status" value="1"/>
</dbReference>
<sequence>MPKHSPKELIRNWALIFVGAALYAVGYSFFFHPNGVVPGGVTGIATIVNYLTDLPVGVISMVINIPLFAFGWKHFGRRFILFSFAATVLIYVFVDSFALLNTAATDNILLSSTIGACLNGMGLGCAYLSGATTGGVDIVAKVLRQKYPYINFGTLIMLINVVIIGAYGLIFRRWDAVMYTVIAQFVVSKSIDVVLYGLDTSRVCYLISEKSDELDSAITSTMHRGVTLLSGRGGYTGQARDVLMCVIKKREITSLRKIVKTVDPNAFFIVTDAKDVFGNGFGNINEE</sequence>
<gene>
    <name evidence="8" type="ORF">IAC18_00295</name>
</gene>
<feature type="transmembrane region" description="Helical" evidence="6">
    <location>
        <begin position="149"/>
        <end position="170"/>
    </location>
</feature>
<evidence type="ECO:0000256" key="2">
    <source>
        <dbReference type="ARBA" id="ARBA00022475"/>
    </source>
</evidence>
<dbReference type="InterPro" id="IPR015867">
    <property type="entry name" value="N-reg_PII/ATP_PRibTrfase_C"/>
</dbReference>
<evidence type="ECO:0000256" key="6">
    <source>
        <dbReference type="SAM" id="Phobius"/>
    </source>
</evidence>
<keyword evidence="3 6" id="KW-0812">Transmembrane</keyword>
<feature type="transmembrane region" description="Helical" evidence="6">
    <location>
        <begin position="12"/>
        <end position="30"/>
    </location>
</feature>
<feature type="transmembrane region" description="Helical" evidence="6">
    <location>
        <begin position="50"/>
        <end position="72"/>
    </location>
</feature>
<feature type="domain" description="DUF2179" evidence="7">
    <location>
        <begin position="224"/>
        <end position="278"/>
    </location>
</feature>
<dbReference type="PANTHER" id="PTHR33545:SF5">
    <property type="entry name" value="UPF0750 MEMBRANE PROTEIN YITT"/>
    <property type="match status" value="1"/>
</dbReference>
<organism evidence="8 9">
    <name type="scientific">Candidatus Scatomorpha merdipullorum</name>
    <dbReference type="NCBI Taxonomy" id="2840927"/>
    <lineage>
        <taxon>Bacteria</taxon>
        <taxon>Bacillati</taxon>
        <taxon>Bacillota</taxon>
        <taxon>Clostridia</taxon>
        <taxon>Eubacteriales</taxon>
        <taxon>Candidatus Scatomorpha</taxon>
    </lineage>
</organism>
<evidence type="ECO:0000259" key="7">
    <source>
        <dbReference type="Pfam" id="PF10035"/>
    </source>
</evidence>
<dbReference type="Proteomes" id="UP000824001">
    <property type="component" value="Unassembled WGS sequence"/>
</dbReference>
<evidence type="ECO:0000256" key="5">
    <source>
        <dbReference type="ARBA" id="ARBA00023136"/>
    </source>
</evidence>
<reference evidence="8" key="2">
    <citation type="journal article" date="2021" name="PeerJ">
        <title>Extensive microbial diversity within the chicken gut microbiome revealed by metagenomics and culture.</title>
        <authorList>
            <person name="Gilroy R."/>
            <person name="Ravi A."/>
            <person name="Getino M."/>
            <person name="Pursley I."/>
            <person name="Horton D.L."/>
            <person name="Alikhan N.F."/>
            <person name="Baker D."/>
            <person name="Gharbi K."/>
            <person name="Hall N."/>
            <person name="Watson M."/>
            <person name="Adriaenssens E.M."/>
            <person name="Foster-Nyarko E."/>
            <person name="Jarju S."/>
            <person name="Secka A."/>
            <person name="Antonio M."/>
            <person name="Oren A."/>
            <person name="Chaudhuri R.R."/>
            <person name="La Ragione R."/>
            <person name="Hildebrand F."/>
            <person name="Pallen M.J."/>
        </authorList>
    </citation>
    <scope>NUCLEOTIDE SEQUENCE</scope>
    <source>
        <strain evidence="8">ChiHjej10B9-9673</strain>
    </source>
</reference>
<feature type="transmembrane region" description="Helical" evidence="6">
    <location>
        <begin position="108"/>
        <end position="128"/>
    </location>
</feature>
<evidence type="ECO:0000313" key="8">
    <source>
        <dbReference type="EMBL" id="HIS65975.1"/>
    </source>
</evidence>
<keyword evidence="2" id="KW-1003">Cell membrane</keyword>
<name>A0A9D1FBN9_9FIRM</name>
<dbReference type="CDD" id="cd16380">
    <property type="entry name" value="YitT_C"/>
    <property type="match status" value="1"/>
</dbReference>
<dbReference type="InterPro" id="IPR019264">
    <property type="entry name" value="DUF2179"/>
</dbReference>
<keyword evidence="4 6" id="KW-1133">Transmembrane helix</keyword>
<dbReference type="AlphaFoldDB" id="A0A9D1FBN9"/>
<comment type="subcellular location">
    <subcellularLocation>
        <location evidence="1">Cell membrane</location>
        <topology evidence="1">Multi-pass membrane protein</topology>
    </subcellularLocation>
</comment>
<dbReference type="EMBL" id="DVJK01000008">
    <property type="protein sequence ID" value="HIS65975.1"/>
    <property type="molecule type" value="Genomic_DNA"/>
</dbReference>
<protein>
    <submittedName>
        <fullName evidence="8">YitT family protein</fullName>
    </submittedName>
</protein>
<reference evidence="8" key="1">
    <citation type="submission" date="2020-10" db="EMBL/GenBank/DDBJ databases">
        <authorList>
            <person name="Gilroy R."/>
        </authorList>
    </citation>
    <scope>NUCLEOTIDE SEQUENCE</scope>
    <source>
        <strain evidence="8">ChiHjej10B9-9673</strain>
    </source>
</reference>
<feature type="transmembrane region" description="Helical" evidence="6">
    <location>
        <begin position="176"/>
        <end position="198"/>
    </location>
</feature>
<accession>A0A9D1FBN9</accession>
<dbReference type="InterPro" id="IPR003740">
    <property type="entry name" value="YitT"/>
</dbReference>
<comment type="caution">
    <text evidence="8">The sequence shown here is derived from an EMBL/GenBank/DDBJ whole genome shotgun (WGS) entry which is preliminary data.</text>
</comment>
<evidence type="ECO:0000313" key="9">
    <source>
        <dbReference type="Proteomes" id="UP000824001"/>
    </source>
</evidence>
<dbReference type="PANTHER" id="PTHR33545">
    <property type="entry name" value="UPF0750 MEMBRANE PROTEIN YITT-RELATED"/>
    <property type="match status" value="1"/>
</dbReference>
<evidence type="ECO:0000256" key="3">
    <source>
        <dbReference type="ARBA" id="ARBA00022692"/>
    </source>
</evidence>
<evidence type="ECO:0000256" key="1">
    <source>
        <dbReference type="ARBA" id="ARBA00004651"/>
    </source>
</evidence>
<feature type="transmembrane region" description="Helical" evidence="6">
    <location>
        <begin position="79"/>
        <end position="102"/>
    </location>
</feature>
<proteinExistence type="predicted"/>